<reference evidence="2" key="1">
    <citation type="submission" date="2014-12" db="EMBL/GenBank/DDBJ databases">
        <title>Insight into the proteome of Arion vulgaris.</title>
        <authorList>
            <person name="Aradska J."/>
            <person name="Bulat T."/>
            <person name="Smidak R."/>
            <person name="Sarate P."/>
            <person name="Gangsoo J."/>
            <person name="Sialana F."/>
            <person name="Bilban M."/>
            <person name="Lubec G."/>
        </authorList>
    </citation>
    <scope>NUCLEOTIDE SEQUENCE</scope>
    <source>
        <tissue evidence="2">Skin</tissue>
    </source>
</reference>
<feature type="non-terminal residue" evidence="2">
    <location>
        <position position="75"/>
    </location>
</feature>
<organism evidence="2">
    <name type="scientific">Arion vulgaris</name>
    <dbReference type="NCBI Taxonomy" id="1028688"/>
    <lineage>
        <taxon>Eukaryota</taxon>
        <taxon>Metazoa</taxon>
        <taxon>Spiralia</taxon>
        <taxon>Lophotrochozoa</taxon>
        <taxon>Mollusca</taxon>
        <taxon>Gastropoda</taxon>
        <taxon>Heterobranchia</taxon>
        <taxon>Euthyneura</taxon>
        <taxon>Panpulmonata</taxon>
        <taxon>Eupulmonata</taxon>
        <taxon>Stylommatophora</taxon>
        <taxon>Helicina</taxon>
        <taxon>Arionoidea</taxon>
        <taxon>Arionidae</taxon>
        <taxon>Arion</taxon>
    </lineage>
</organism>
<protein>
    <submittedName>
        <fullName evidence="2">Uncharacterized protein</fullName>
    </submittedName>
</protein>
<dbReference type="EMBL" id="HACG01027613">
    <property type="protein sequence ID" value="CEK74478.1"/>
    <property type="molecule type" value="Transcribed_RNA"/>
</dbReference>
<proteinExistence type="predicted"/>
<accession>A0A0B7A0Y5</accession>
<evidence type="ECO:0000256" key="1">
    <source>
        <dbReference type="SAM" id="MobiDB-lite"/>
    </source>
</evidence>
<gene>
    <name evidence="2" type="primary">ORF91242</name>
</gene>
<dbReference type="AlphaFoldDB" id="A0A0B7A0Y5"/>
<evidence type="ECO:0000313" key="2">
    <source>
        <dbReference type="EMBL" id="CEK74478.1"/>
    </source>
</evidence>
<feature type="region of interest" description="Disordered" evidence="1">
    <location>
        <begin position="38"/>
        <end position="75"/>
    </location>
</feature>
<feature type="compositionally biased region" description="Acidic residues" evidence="1">
    <location>
        <begin position="48"/>
        <end position="57"/>
    </location>
</feature>
<name>A0A0B7A0Y5_9EUPU</name>
<sequence length="75" mass="8352">MTDDDLLPFDPTMKKKRRKKKIGFDLDAAMGDDAVIVADGQPTPSADIPEENDDEPSDSQPTQKSTDEFSMDFMN</sequence>